<dbReference type="EMBL" id="JBHFNQ010000115">
    <property type="protein sequence ID" value="MFB2878213.1"/>
    <property type="molecule type" value="Genomic_DNA"/>
</dbReference>
<comment type="caution">
    <text evidence="3">The sequence shown here is derived from an EMBL/GenBank/DDBJ whole genome shotgun (WGS) entry which is preliminary data.</text>
</comment>
<evidence type="ECO:0000313" key="3">
    <source>
        <dbReference type="EMBL" id="MFB2878213.1"/>
    </source>
</evidence>
<feature type="signal peptide" evidence="2">
    <location>
        <begin position="1"/>
        <end position="26"/>
    </location>
</feature>
<feature type="region of interest" description="Disordered" evidence="1">
    <location>
        <begin position="43"/>
        <end position="105"/>
    </location>
</feature>
<gene>
    <name evidence="3" type="ORF">ACE1CC_15280</name>
</gene>
<dbReference type="RefSeq" id="WP_413271290.1">
    <property type="nucleotide sequence ID" value="NZ_JBHFNQ010000115.1"/>
</dbReference>
<organism evidence="3 4">
    <name type="scientific">Floridaenema aerugineum BLCC-F46</name>
    <dbReference type="NCBI Taxonomy" id="3153654"/>
    <lineage>
        <taxon>Bacteria</taxon>
        <taxon>Bacillati</taxon>
        <taxon>Cyanobacteriota</taxon>
        <taxon>Cyanophyceae</taxon>
        <taxon>Oscillatoriophycideae</taxon>
        <taxon>Aerosakkonematales</taxon>
        <taxon>Aerosakkonemataceae</taxon>
        <taxon>Floridanema</taxon>
        <taxon>Floridanema aerugineum</taxon>
    </lineage>
</organism>
<evidence type="ECO:0000313" key="4">
    <source>
        <dbReference type="Proteomes" id="UP001576774"/>
    </source>
</evidence>
<feature type="chain" id="PRO_5047301922" evidence="2">
    <location>
        <begin position="27"/>
        <end position="128"/>
    </location>
</feature>
<keyword evidence="2" id="KW-0732">Signal</keyword>
<dbReference type="Proteomes" id="UP001576774">
    <property type="component" value="Unassembled WGS sequence"/>
</dbReference>
<keyword evidence="4" id="KW-1185">Reference proteome</keyword>
<sequence length="128" mass="13739">MKLSPLVFGFLSVSSMLIFSPSATNSASGQCVQVDQSVQVSISGSGPAKRRNNIELRSEGPCTGSYGVTTGTQVHVGPGQAVQERNVRQTLRGDRKNPAGSGRTIQIQVNPQIDVRNPADKYRNLIDR</sequence>
<proteinExistence type="predicted"/>
<accession>A0ABV4X608</accession>
<name>A0ABV4X608_9CYAN</name>
<evidence type="ECO:0000256" key="1">
    <source>
        <dbReference type="SAM" id="MobiDB-lite"/>
    </source>
</evidence>
<evidence type="ECO:0000256" key="2">
    <source>
        <dbReference type="SAM" id="SignalP"/>
    </source>
</evidence>
<reference evidence="3 4" key="1">
    <citation type="submission" date="2024-09" db="EMBL/GenBank/DDBJ databases">
        <title>Floridaenema gen nov. (Aerosakkonemataceae, Aerosakkonematales ord. nov., Cyanobacteria) from benthic tropical and subtropical fresh waters, with the description of four new species.</title>
        <authorList>
            <person name="Moretto J.A."/>
            <person name="Berthold D.E."/>
            <person name="Lefler F.W."/>
            <person name="Huang I.-S."/>
            <person name="Laughinghouse H. IV."/>
        </authorList>
    </citation>
    <scope>NUCLEOTIDE SEQUENCE [LARGE SCALE GENOMIC DNA]</scope>
    <source>
        <strain evidence="3 4">BLCC-F46</strain>
    </source>
</reference>
<feature type="compositionally biased region" description="Basic and acidic residues" evidence="1">
    <location>
        <begin position="85"/>
        <end position="97"/>
    </location>
</feature>
<protein>
    <submittedName>
        <fullName evidence="3">Uncharacterized protein</fullName>
    </submittedName>
</protein>